<accession>A0A0F9PM80</accession>
<proteinExistence type="predicted"/>
<organism evidence="1">
    <name type="scientific">marine sediment metagenome</name>
    <dbReference type="NCBI Taxonomy" id="412755"/>
    <lineage>
        <taxon>unclassified sequences</taxon>
        <taxon>metagenomes</taxon>
        <taxon>ecological metagenomes</taxon>
    </lineage>
</organism>
<evidence type="ECO:0000313" key="1">
    <source>
        <dbReference type="EMBL" id="KKN25707.1"/>
    </source>
</evidence>
<dbReference type="AlphaFoldDB" id="A0A0F9PM80"/>
<comment type="caution">
    <text evidence="1">The sequence shown here is derived from an EMBL/GenBank/DDBJ whole genome shotgun (WGS) entry which is preliminary data.</text>
</comment>
<gene>
    <name evidence="1" type="ORF">LCGC14_0882190</name>
</gene>
<sequence length="166" mass="18444">MTLYNKQALAGPIRVHPHDRFIRCRISGVVFTGDAAGALWHGCRGAADFSGLKRIGMARMFGRNDFKGSAWPKGDEMDRILDSLNQHDMLRAMLGTGPVAERCKAIILTSYHPDNSWVPVIKMLDSEFGEDAVRATWESVGIPEITDKFNWTKGEISAGQADPRLR</sequence>
<reference evidence="1" key="1">
    <citation type="journal article" date="2015" name="Nature">
        <title>Complex archaea that bridge the gap between prokaryotes and eukaryotes.</title>
        <authorList>
            <person name="Spang A."/>
            <person name="Saw J.H."/>
            <person name="Jorgensen S.L."/>
            <person name="Zaremba-Niedzwiedzka K."/>
            <person name="Martijn J."/>
            <person name="Lind A.E."/>
            <person name="van Eijk R."/>
            <person name="Schleper C."/>
            <person name="Guy L."/>
            <person name="Ettema T.J."/>
        </authorList>
    </citation>
    <scope>NUCLEOTIDE SEQUENCE</scope>
</reference>
<name>A0A0F9PM80_9ZZZZ</name>
<protein>
    <submittedName>
        <fullName evidence="1">Uncharacterized protein</fullName>
    </submittedName>
</protein>
<dbReference type="EMBL" id="LAZR01002781">
    <property type="protein sequence ID" value="KKN25707.1"/>
    <property type="molecule type" value="Genomic_DNA"/>
</dbReference>